<dbReference type="Proteomes" id="UP001054811">
    <property type="component" value="Chromosome"/>
</dbReference>
<sequence length="205" mass="21564">MIGGRKAWIAWPAGLLCAGVVAGLAWLAAPGIPAAVQFAGDLLRSATAAEQAASAPATARPIESIGTAITDDCRSLYPDKLWVQLSWQPHVVLDQSQDPPATAATGVRDALTPDVLMTCAWRDRDGGTVVTTLAKVDAAAAAVARPGFASQGFHCTDAGGGIRCARTSGRTTEENVVRDGMWLSTTEQAWHPSGYTDELVRRLWP</sequence>
<keyword evidence="1" id="KW-0812">Transmembrane</keyword>
<keyword evidence="3" id="KW-1185">Reference proteome</keyword>
<name>A0ABY5NL62_9MICO</name>
<keyword evidence="1" id="KW-0472">Membrane</keyword>
<proteinExistence type="predicted"/>
<reference evidence="2" key="1">
    <citation type="submission" date="2022-01" db="EMBL/GenBank/DDBJ databases">
        <title>Microbacterium eymi and Microbacterium rhizovicinus sp. nov., isolated from the rhizospheric soil of Elymus tsukushiensis, a plant native to the Dokdo Islands, Republic of Korea.</title>
        <authorList>
            <person name="Hwang Y.J."/>
        </authorList>
    </citation>
    <scope>NUCLEOTIDE SEQUENCE</scope>
    <source>
        <strain evidence="2">KUDC0405</strain>
    </source>
</reference>
<keyword evidence="1" id="KW-1133">Transmembrane helix</keyword>
<evidence type="ECO:0000256" key="1">
    <source>
        <dbReference type="SAM" id="Phobius"/>
    </source>
</evidence>
<evidence type="ECO:0000313" key="2">
    <source>
        <dbReference type="EMBL" id="UUT35928.1"/>
    </source>
</evidence>
<evidence type="ECO:0000313" key="3">
    <source>
        <dbReference type="Proteomes" id="UP001054811"/>
    </source>
</evidence>
<feature type="transmembrane region" description="Helical" evidence="1">
    <location>
        <begin position="7"/>
        <end position="29"/>
    </location>
</feature>
<protein>
    <submittedName>
        <fullName evidence="2">Uncharacterized protein</fullName>
    </submittedName>
</protein>
<accession>A0ABY5NL62</accession>
<dbReference type="RefSeq" id="WP_259612576.1">
    <property type="nucleotide sequence ID" value="NZ_CP091139.2"/>
</dbReference>
<gene>
    <name evidence="2" type="ORF">L2X98_22555</name>
</gene>
<organism evidence="2 3">
    <name type="scientific">Microbacterium elymi</name>
    <dbReference type="NCBI Taxonomy" id="2909587"/>
    <lineage>
        <taxon>Bacteria</taxon>
        <taxon>Bacillati</taxon>
        <taxon>Actinomycetota</taxon>
        <taxon>Actinomycetes</taxon>
        <taxon>Micrococcales</taxon>
        <taxon>Microbacteriaceae</taxon>
        <taxon>Microbacterium</taxon>
    </lineage>
</organism>
<dbReference type="EMBL" id="CP091139">
    <property type="protein sequence ID" value="UUT35928.1"/>
    <property type="molecule type" value="Genomic_DNA"/>
</dbReference>